<protein>
    <submittedName>
        <fullName evidence="5 7">ABC transporter ATP-binding protein</fullName>
    </submittedName>
    <submittedName>
        <fullName evidence="8">ATP-binding cassette domain-containing protein</fullName>
    </submittedName>
</protein>
<keyword evidence="14" id="KW-1185">Reference proteome</keyword>
<dbReference type="Proteomes" id="UP000246800">
    <property type="component" value="Unassembled WGS sequence"/>
</dbReference>
<evidence type="ECO:0000313" key="9">
    <source>
        <dbReference type="EMBL" id="REA80941.1"/>
    </source>
</evidence>
<keyword evidence="2" id="KW-0547">Nucleotide-binding</keyword>
<dbReference type="SMART" id="SM00382">
    <property type="entry name" value="AAA"/>
    <property type="match status" value="1"/>
</dbReference>
<dbReference type="PANTHER" id="PTHR43423">
    <property type="entry name" value="ABC TRANSPORTER I FAMILY MEMBER 17"/>
    <property type="match status" value="1"/>
</dbReference>
<reference evidence="9" key="2">
    <citation type="journal article" date="2018" name="Vet. Microbiol.">
        <title>Methicillin-resistant staphylococci amongst veterinary personnel, personnel-owned pets, patients and the hospital environment of two small animal veterinary hospitals.</title>
        <authorList>
            <person name="Worthing K.A."/>
            <person name="Brown J."/>
            <person name="Gerber L."/>
            <person name="Abraham S."/>
            <person name="Trott D."/>
            <person name="Norris J.M."/>
        </authorList>
    </citation>
    <scope>NUCLEOTIDE SEQUENCE</scope>
    <source>
        <strain evidence="9">ST496-2</strain>
    </source>
</reference>
<dbReference type="InterPro" id="IPR027417">
    <property type="entry name" value="P-loop_NTPase"/>
</dbReference>
<dbReference type="Proteomes" id="UP000595859">
    <property type="component" value="Chromosome"/>
</dbReference>
<keyword evidence="3 7" id="KW-0067">ATP-binding</keyword>
<dbReference type="GO" id="GO:0005524">
    <property type="term" value="F:ATP binding"/>
    <property type="evidence" value="ECO:0007669"/>
    <property type="project" value="UniProtKB-KW"/>
</dbReference>
<evidence type="ECO:0000256" key="3">
    <source>
        <dbReference type="ARBA" id="ARBA00022840"/>
    </source>
</evidence>
<evidence type="ECO:0000313" key="12">
    <source>
        <dbReference type="Proteomes" id="UP000256409"/>
    </source>
</evidence>
<dbReference type="Proteomes" id="UP000256409">
    <property type="component" value="Unassembled WGS sequence"/>
</dbReference>
<dbReference type="InterPro" id="IPR003593">
    <property type="entry name" value="AAA+_ATPase"/>
</dbReference>
<evidence type="ECO:0000313" key="10">
    <source>
        <dbReference type="Proteomes" id="UP000246351"/>
    </source>
</evidence>
<proteinExistence type="predicted"/>
<dbReference type="Proteomes" id="UP000246351">
    <property type="component" value="Unassembled WGS sequence"/>
</dbReference>
<evidence type="ECO:0000313" key="14">
    <source>
        <dbReference type="Proteomes" id="UP000600220"/>
    </source>
</evidence>
<dbReference type="STRING" id="937773.SPSINT_0736"/>
<dbReference type="EMBL" id="CP066884">
    <property type="protein sequence ID" value="QQM97540.1"/>
    <property type="molecule type" value="Genomic_DNA"/>
</dbReference>
<keyword evidence="1" id="KW-0813">Transport</keyword>
<sequence>MLELTNVSYESGERKILYNISCHIDKGEAVAIVGPSGSGKSTLLRLIADLMSPTSGNIEFKGQPYAHYSPEILRQHISYLPQSVELFGETIQDNLAFPAKVRQVSFNKSKAKKLLEKVGLKKYKLSDKVQHMSGGEKQRITIARQLMFTPDILMLDEATSALDDKSSRQIEELVFDLVQEGMSVLWITHNDAQSQRQFHRKMEIRNGMLTREARLS</sequence>
<dbReference type="EMBL" id="AAXKXX010000018">
    <property type="protein sequence ID" value="EGQ4385499.1"/>
    <property type="molecule type" value="Genomic_DNA"/>
</dbReference>
<dbReference type="eggNOG" id="COG4619">
    <property type="taxonomic scope" value="Bacteria"/>
</dbReference>
<dbReference type="EMBL" id="QQPC01000058">
    <property type="protein sequence ID" value="REA80941.1"/>
    <property type="molecule type" value="Genomic_DNA"/>
</dbReference>
<evidence type="ECO:0000313" key="11">
    <source>
        <dbReference type="Proteomes" id="UP000246800"/>
    </source>
</evidence>
<dbReference type="Gene3D" id="3.40.50.300">
    <property type="entry name" value="P-loop containing nucleotide triphosphate hydrolases"/>
    <property type="match status" value="1"/>
</dbReference>
<dbReference type="AlphaFoldDB" id="A0A166QG84"/>
<evidence type="ECO:0000313" key="7">
    <source>
        <dbReference type="EMBL" id="PWZ99281.1"/>
    </source>
</evidence>
<feature type="domain" description="ABC transporter" evidence="4">
    <location>
        <begin position="2"/>
        <end position="215"/>
    </location>
</feature>
<dbReference type="InterPro" id="IPR003439">
    <property type="entry name" value="ABC_transporter-like_ATP-bd"/>
</dbReference>
<dbReference type="InterPro" id="IPR017871">
    <property type="entry name" value="ABC_transporter-like_CS"/>
</dbReference>
<dbReference type="SUPFAM" id="SSF52540">
    <property type="entry name" value="P-loop containing nucleoside triphosphate hydrolases"/>
    <property type="match status" value="1"/>
</dbReference>
<dbReference type="Proteomes" id="UP000600220">
    <property type="component" value="Unassembled WGS sequence"/>
</dbReference>
<accession>A0A166QG84</accession>
<evidence type="ECO:0000256" key="1">
    <source>
        <dbReference type="ARBA" id="ARBA00022448"/>
    </source>
</evidence>
<evidence type="ECO:0000313" key="8">
    <source>
        <dbReference type="EMBL" id="QQM97540.1"/>
    </source>
</evidence>
<dbReference type="PANTHER" id="PTHR43423:SF1">
    <property type="entry name" value="ABC TRANSPORTER I FAMILY MEMBER 17"/>
    <property type="match status" value="1"/>
</dbReference>
<organism evidence="7 10">
    <name type="scientific">Staphylococcus pseudintermedius</name>
    <dbReference type="NCBI Taxonomy" id="283734"/>
    <lineage>
        <taxon>Bacteria</taxon>
        <taxon>Bacillati</taxon>
        <taxon>Bacillota</taxon>
        <taxon>Bacilli</taxon>
        <taxon>Bacillales</taxon>
        <taxon>Staphylococcaceae</taxon>
        <taxon>Staphylococcus</taxon>
        <taxon>Staphylococcus intermedius group</taxon>
    </lineage>
</organism>
<evidence type="ECO:0000256" key="2">
    <source>
        <dbReference type="ARBA" id="ARBA00022741"/>
    </source>
</evidence>
<evidence type="ECO:0000259" key="4">
    <source>
        <dbReference type="PROSITE" id="PS50893"/>
    </source>
</evidence>
<reference evidence="12" key="3">
    <citation type="journal article" date="2018" name="Vet. Microbiol.">
        <title>Molecular epidemiology of methicillin-resistant staphylococci amongst veterinary personnel, personnel-owned pets, patients and the hospital environment of two companion animal veterinary hospitals.</title>
        <authorList>
            <person name="Worthing K.A."/>
            <person name="Brown J."/>
            <person name="Gerber L."/>
            <person name="Abraham S."/>
            <person name="Trott D."/>
            <person name="Norris J.M."/>
        </authorList>
    </citation>
    <scope>NUCLEOTIDE SEQUENCE [LARGE SCALE GENOMIC DNA]</scope>
    <source>
        <strain evidence="12">ST496-2</strain>
    </source>
</reference>
<dbReference type="GO" id="GO:0016887">
    <property type="term" value="F:ATP hydrolysis activity"/>
    <property type="evidence" value="ECO:0007669"/>
    <property type="project" value="InterPro"/>
</dbReference>
<name>A0A166QG84_STAPS</name>
<dbReference type="GeneID" id="93824806"/>
<evidence type="ECO:0000313" key="5">
    <source>
        <dbReference type="EMBL" id="EGQ4385499.1"/>
    </source>
</evidence>
<dbReference type="Pfam" id="PF00005">
    <property type="entry name" value="ABC_tran"/>
    <property type="match status" value="1"/>
</dbReference>
<dbReference type="EMBL" id="QEIT01000023">
    <property type="protein sequence ID" value="PWZ75681.1"/>
    <property type="molecule type" value="Genomic_DNA"/>
</dbReference>
<dbReference type="EMBL" id="QEIV01000283">
    <property type="protein sequence ID" value="PWZ99281.1"/>
    <property type="molecule type" value="Genomic_DNA"/>
</dbReference>
<reference evidence="8 13" key="5">
    <citation type="submission" date="2020-12" db="EMBL/GenBank/DDBJ databases">
        <title>Whole genome sequencing and de novo assembly of Staphylococcus pseudintermedius: a novel pangenome approach to unravel pathogenesis of canine pyoderma.</title>
        <authorList>
            <person name="Ferrer L."/>
            <person name="Perez D."/>
            <person name="Fonticoba R."/>
            <person name="Vines J."/>
            <person name="Fabregas N."/>
            <person name="Madronero S."/>
            <person name="Meroni G."/>
            <person name="Martino P."/>
            <person name="Martinez S."/>
            <person name="Cusco A."/>
            <person name="Migura L."/>
            <person name="Francino O."/>
        </authorList>
    </citation>
    <scope>NUCLEOTIDE SEQUENCE [LARGE SCALE GENOMIC DNA]</scope>
    <source>
        <strain evidence="8 13">HSP080</strain>
    </source>
</reference>
<dbReference type="OrthoDB" id="9785080at2"/>
<reference evidence="5 14" key="4">
    <citation type="submission" date="2018-11" db="EMBL/GenBank/DDBJ databases">
        <authorList>
            <consortium name="Veterinary Laboratory Investigation and Response Network"/>
        </authorList>
    </citation>
    <scope>NUCLEOTIDE SEQUENCE [LARGE SCALE GENOMIC DNA]</scope>
    <source>
        <strain evidence="5 14">SPSE-18-VL-LA-PA-Ryan-0021</strain>
    </source>
</reference>
<evidence type="ECO:0000313" key="6">
    <source>
        <dbReference type="EMBL" id="PWZ75681.1"/>
    </source>
</evidence>
<gene>
    <name evidence="6" type="ORF">DD902_04510</name>
    <name evidence="7" type="ORF">DD924_03525</name>
    <name evidence="9" type="ORF">DV961_08875</name>
    <name evidence="5" type="ORF">EGV54_10410</name>
    <name evidence="8" type="ORF">JGZ15_08530</name>
</gene>
<dbReference type="PROSITE" id="PS50893">
    <property type="entry name" value="ABC_TRANSPORTER_2"/>
    <property type="match status" value="1"/>
</dbReference>
<reference evidence="10 11" key="1">
    <citation type="journal article" date="2018" name="Vet. Microbiol.">
        <title>Clonal diversity and geographic distribution of methicillin-resistant Staphylococcus pseudintermedius from Australian animals: Discovery of novel sequence types.</title>
        <authorList>
            <person name="Worthing K.A."/>
            <person name="Abraham S."/>
            <person name="Coombs G.W."/>
            <person name="Pang S."/>
            <person name="Saputra S."/>
            <person name="Jordan D."/>
            <person name="Trott D.J."/>
            <person name="Norris J.M."/>
        </authorList>
    </citation>
    <scope>NUCLEOTIDE SEQUENCE [LARGE SCALE GENOMIC DNA]</scope>
    <source>
        <strain evidence="6 11">ST525 1</strain>
        <strain evidence="7 10">ST71 3</strain>
    </source>
</reference>
<evidence type="ECO:0000313" key="13">
    <source>
        <dbReference type="Proteomes" id="UP000595859"/>
    </source>
</evidence>
<dbReference type="RefSeq" id="WP_014614322.1">
    <property type="nucleotide sequence ID" value="NZ_BAAFHQ010000028.1"/>
</dbReference>
<dbReference type="PROSITE" id="PS00211">
    <property type="entry name" value="ABC_TRANSPORTER_1"/>
    <property type="match status" value="1"/>
</dbReference>
<dbReference type="OMA" id="PRDICRQ"/>